<keyword evidence="11" id="KW-1185">Reference proteome</keyword>
<dbReference type="AlphaFoldDB" id="A0A7M7RG96"/>
<reference evidence="10" key="2">
    <citation type="submission" date="2021-01" db="UniProtKB">
        <authorList>
            <consortium name="EnsemblMetazoa"/>
        </authorList>
    </citation>
    <scope>IDENTIFICATION</scope>
</reference>
<dbReference type="Gene3D" id="1.20.1250.20">
    <property type="entry name" value="MFS general substrate transporter like domains"/>
    <property type="match status" value="1"/>
</dbReference>
<comment type="subcellular location">
    <subcellularLocation>
        <location evidence="1 7">Membrane</location>
        <topology evidence="1 7">Multi-pass membrane protein</topology>
    </subcellularLocation>
</comment>
<dbReference type="EnsemblMetazoa" id="XM_786626">
    <property type="protein sequence ID" value="XP_791719"/>
    <property type="gene ID" value="LOC586864"/>
</dbReference>
<feature type="transmembrane region" description="Helical" evidence="9">
    <location>
        <begin position="315"/>
        <end position="336"/>
    </location>
</feature>
<evidence type="ECO:0000256" key="3">
    <source>
        <dbReference type="ARBA" id="ARBA00022448"/>
    </source>
</evidence>
<evidence type="ECO:0000256" key="8">
    <source>
        <dbReference type="SAM" id="MobiDB-lite"/>
    </source>
</evidence>
<dbReference type="PANTHER" id="PTHR10686">
    <property type="entry name" value="FOLATE TRANSPORTER"/>
    <property type="match status" value="1"/>
</dbReference>
<evidence type="ECO:0000256" key="5">
    <source>
        <dbReference type="ARBA" id="ARBA00022989"/>
    </source>
</evidence>
<feature type="compositionally biased region" description="Polar residues" evidence="8">
    <location>
        <begin position="203"/>
        <end position="215"/>
    </location>
</feature>
<dbReference type="KEGG" id="spu:586864"/>
<dbReference type="PIRSF" id="PIRSF028739">
    <property type="entry name" value="Folate_carrier"/>
    <property type="match status" value="1"/>
</dbReference>
<dbReference type="InterPro" id="IPR036259">
    <property type="entry name" value="MFS_trans_sf"/>
</dbReference>
<feature type="region of interest" description="Disordered" evidence="8">
    <location>
        <begin position="492"/>
        <end position="533"/>
    </location>
</feature>
<feature type="transmembrane region" description="Helical" evidence="9">
    <location>
        <begin position="348"/>
        <end position="368"/>
    </location>
</feature>
<feature type="transmembrane region" description="Helical" evidence="9">
    <location>
        <begin position="79"/>
        <end position="98"/>
    </location>
</feature>
<name>A0A7M7RG96_STRPU</name>
<feature type="compositionally biased region" description="Basic and acidic residues" evidence="8">
    <location>
        <begin position="514"/>
        <end position="527"/>
    </location>
</feature>
<feature type="transmembrane region" description="Helical" evidence="9">
    <location>
        <begin position="170"/>
        <end position="189"/>
    </location>
</feature>
<dbReference type="OrthoDB" id="18814at2759"/>
<evidence type="ECO:0000313" key="11">
    <source>
        <dbReference type="Proteomes" id="UP000007110"/>
    </source>
</evidence>
<keyword evidence="5 9" id="KW-1133">Transmembrane helix</keyword>
<dbReference type="PANTHER" id="PTHR10686:SF18">
    <property type="entry name" value="IP11787P-RELATED"/>
    <property type="match status" value="1"/>
</dbReference>
<evidence type="ECO:0000256" key="7">
    <source>
        <dbReference type="PIRNR" id="PIRNR028739"/>
    </source>
</evidence>
<dbReference type="SUPFAM" id="SSF103473">
    <property type="entry name" value="MFS general substrate transporter"/>
    <property type="match status" value="1"/>
</dbReference>
<proteinExistence type="inferred from homology"/>
<reference evidence="11" key="1">
    <citation type="submission" date="2015-02" db="EMBL/GenBank/DDBJ databases">
        <title>Genome sequencing for Strongylocentrotus purpuratus.</title>
        <authorList>
            <person name="Murali S."/>
            <person name="Liu Y."/>
            <person name="Vee V."/>
            <person name="English A."/>
            <person name="Wang M."/>
            <person name="Skinner E."/>
            <person name="Han Y."/>
            <person name="Muzny D.M."/>
            <person name="Worley K.C."/>
            <person name="Gibbs R.A."/>
        </authorList>
    </citation>
    <scope>NUCLEOTIDE SEQUENCE</scope>
</reference>
<feature type="region of interest" description="Disordered" evidence="8">
    <location>
        <begin position="203"/>
        <end position="223"/>
    </location>
</feature>
<evidence type="ECO:0000313" key="10">
    <source>
        <dbReference type="EnsemblMetazoa" id="XP_791719"/>
    </source>
</evidence>
<keyword evidence="3 7" id="KW-0813">Transport</keyword>
<evidence type="ECO:0000256" key="6">
    <source>
        <dbReference type="ARBA" id="ARBA00023136"/>
    </source>
</evidence>
<comment type="similarity">
    <text evidence="2 7">Belongs to the reduced folate carrier (RFC) transporter (TC 2.A.48) family.</text>
</comment>
<dbReference type="OMA" id="VWKSFEN"/>
<feature type="transmembrane region" description="Helical" evidence="9">
    <location>
        <begin position="104"/>
        <end position="125"/>
    </location>
</feature>
<dbReference type="InterPro" id="IPR002666">
    <property type="entry name" value="Folate_carrier"/>
</dbReference>
<dbReference type="Pfam" id="PF01770">
    <property type="entry name" value="Folate_carrier"/>
    <property type="match status" value="1"/>
</dbReference>
<keyword evidence="6 7" id="KW-0472">Membrane</keyword>
<feature type="transmembrane region" description="Helical" evidence="9">
    <location>
        <begin position="374"/>
        <end position="393"/>
    </location>
</feature>
<sequence>MEPVRERHWLIPTALLCCYGFLKEIRPSEPFLTPYLRGDKNLTEQQVDNEVYPVWTYTYMVALIFVFVLTDLLRYKPVIVFEGLAYIATWSILLWAYGVTMMKLMQFMYAFATSTEVAYLAYIFAAVSSDHYQQVSSYTRSSLLAGRFVAAVIGQLLISFKVTTYRGLNYISLTFVSLGFVISLFLPSVHKSTYFHRDSPEIQNSPATDDTNQNPPQVPSALRNESCCTDDNAVLSKPPLRSIKERTLSCFSSTKRFSHYLWADFKSCYSNRRLLEWSLWWAFATCGNLQVGNYIQNLWDTIFTKSGDENSTENVYNGAVEALSTLLGALSAFLIMFPRVDWDRYGELLLGVVSIIDAILLFIMALTTNIWLCYSFYIIFRASYQLVITIAIFQIAKHLTLERYALVFGWNTFVALVLETILTLIVVDYRTLNLPADTQFLVYGGYFYLLGTAFCIKAVYQAGQQGCRQTLSCCHGNNGACLELHNRVPIQDEDEGGEGEGGGAEQNLEEEEQEKGAKEIDEVKGGDTVHLVM</sequence>
<protein>
    <recommendedName>
        <fullName evidence="12">Thiamine transporter 2</fullName>
    </recommendedName>
</protein>
<evidence type="ECO:0000256" key="9">
    <source>
        <dbReference type="SAM" id="Phobius"/>
    </source>
</evidence>
<evidence type="ECO:0008006" key="12">
    <source>
        <dbReference type="Google" id="ProtNLM"/>
    </source>
</evidence>
<dbReference type="Proteomes" id="UP000007110">
    <property type="component" value="Unassembled WGS sequence"/>
</dbReference>
<evidence type="ECO:0000256" key="1">
    <source>
        <dbReference type="ARBA" id="ARBA00004141"/>
    </source>
</evidence>
<feature type="transmembrane region" description="Helical" evidence="9">
    <location>
        <begin position="439"/>
        <end position="460"/>
    </location>
</feature>
<dbReference type="InParanoid" id="A0A7M7RG96"/>
<dbReference type="NCBIfam" id="TIGR00806">
    <property type="entry name" value="rfc"/>
    <property type="match status" value="1"/>
</dbReference>
<feature type="transmembrane region" description="Helical" evidence="9">
    <location>
        <begin position="137"/>
        <end position="158"/>
    </location>
</feature>
<dbReference type="FunFam" id="1.20.1250.20:FF:000225">
    <property type="entry name" value="Solute carrier family 19 member 1"/>
    <property type="match status" value="1"/>
</dbReference>
<organism evidence="10 11">
    <name type="scientific">Strongylocentrotus purpuratus</name>
    <name type="common">Purple sea urchin</name>
    <dbReference type="NCBI Taxonomy" id="7668"/>
    <lineage>
        <taxon>Eukaryota</taxon>
        <taxon>Metazoa</taxon>
        <taxon>Echinodermata</taxon>
        <taxon>Eleutherozoa</taxon>
        <taxon>Echinozoa</taxon>
        <taxon>Echinoidea</taxon>
        <taxon>Euechinoidea</taxon>
        <taxon>Echinacea</taxon>
        <taxon>Camarodonta</taxon>
        <taxon>Echinidea</taxon>
        <taxon>Strongylocentrotidae</taxon>
        <taxon>Strongylocentrotus</taxon>
    </lineage>
</organism>
<dbReference type="CDD" id="cd06174">
    <property type="entry name" value="MFS"/>
    <property type="match status" value="1"/>
</dbReference>
<evidence type="ECO:0000256" key="2">
    <source>
        <dbReference type="ARBA" id="ARBA00005773"/>
    </source>
</evidence>
<dbReference type="GO" id="GO:0090482">
    <property type="term" value="F:vitamin transmembrane transporter activity"/>
    <property type="evidence" value="ECO:0007669"/>
    <property type="project" value="InterPro"/>
</dbReference>
<feature type="transmembrane region" description="Helical" evidence="9">
    <location>
        <begin position="405"/>
        <end position="427"/>
    </location>
</feature>
<keyword evidence="4 9" id="KW-0812">Transmembrane</keyword>
<accession>A0A7M7RG96</accession>
<feature type="transmembrane region" description="Helical" evidence="9">
    <location>
        <begin position="54"/>
        <end position="72"/>
    </location>
</feature>
<dbReference type="RefSeq" id="XP_791719.3">
    <property type="nucleotide sequence ID" value="XM_786626.5"/>
</dbReference>
<dbReference type="GeneID" id="586864"/>
<dbReference type="GO" id="GO:0005886">
    <property type="term" value="C:plasma membrane"/>
    <property type="evidence" value="ECO:0000318"/>
    <property type="project" value="GO_Central"/>
</dbReference>
<evidence type="ECO:0000256" key="4">
    <source>
        <dbReference type="ARBA" id="ARBA00022692"/>
    </source>
</evidence>